<dbReference type="PANTHER" id="PTHR30137:SF8">
    <property type="entry name" value="BLR5498 PROTEIN"/>
    <property type="match status" value="1"/>
</dbReference>
<sequence>MRVGVFLLAGRFPGQDEGTALRRAREAVRCAEAAGFDDAWIAEHHFLSYGTCPSAITFAAHALGATTRITLGTAVSVLSTTHPVALAEQAALLDQLSEGRFRLGVGRGGPWVDLAVFGTGLHRYEHGFAESLDLLLNCFTRSRVKATGEHFTFSEIPVVPRPRTLPHPPVVVAATSTATVELAALRGLPMLLGMHSSDEEKAGMLAHYAATARAAGHDPDRIGHVSTLVAHVAGTREEAVAELRATMPGWLTEGLAGYRPVDGRPRPRRDPHAYTDLLCSMHPVGTPDYCVERIRAGAETTGIEHVILMVEGSGDQERTLATIARLGAEVLPRLRG</sequence>
<dbReference type="RefSeq" id="WP_378271174.1">
    <property type="nucleotide sequence ID" value="NZ_JBHUKR010000025.1"/>
</dbReference>
<evidence type="ECO:0000256" key="1">
    <source>
        <dbReference type="ARBA" id="ARBA00023002"/>
    </source>
</evidence>
<dbReference type="InterPro" id="IPR036661">
    <property type="entry name" value="Luciferase-like_sf"/>
</dbReference>
<dbReference type="InterPro" id="IPR011251">
    <property type="entry name" value="Luciferase-like_dom"/>
</dbReference>
<keyword evidence="1 4" id="KW-0560">Oxidoreductase</keyword>
<dbReference type="PANTHER" id="PTHR30137">
    <property type="entry name" value="LUCIFERASE-LIKE MONOOXYGENASE"/>
    <property type="match status" value="1"/>
</dbReference>
<comment type="caution">
    <text evidence="4">The sequence shown here is derived from an EMBL/GenBank/DDBJ whole genome shotgun (WGS) entry which is preliminary data.</text>
</comment>
<dbReference type="Gene3D" id="3.20.20.30">
    <property type="entry name" value="Luciferase-like domain"/>
    <property type="match status" value="1"/>
</dbReference>
<reference evidence="5" key="1">
    <citation type="journal article" date="2019" name="Int. J. Syst. Evol. Microbiol.">
        <title>The Global Catalogue of Microorganisms (GCM) 10K type strain sequencing project: providing services to taxonomists for standard genome sequencing and annotation.</title>
        <authorList>
            <consortium name="The Broad Institute Genomics Platform"/>
            <consortium name="The Broad Institute Genome Sequencing Center for Infectious Disease"/>
            <person name="Wu L."/>
            <person name="Ma J."/>
        </authorList>
    </citation>
    <scope>NUCLEOTIDE SEQUENCE [LARGE SCALE GENOMIC DNA]</scope>
    <source>
        <strain evidence="5">CGMCC 4.7645</strain>
    </source>
</reference>
<evidence type="ECO:0000259" key="3">
    <source>
        <dbReference type="Pfam" id="PF00296"/>
    </source>
</evidence>
<dbReference type="EC" id="1.-.-.-" evidence="4"/>
<dbReference type="SUPFAM" id="SSF51679">
    <property type="entry name" value="Bacterial luciferase-like"/>
    <property type="match status" value="1"/>
</dbReference>
<dbReference type="Proteomes" id="UP001597417">
    <property type="component" value="Unassembled WGS sequence"/>
</dbReference>
<evidence type="ECO:0000256" key="2">
    <source>
        <dbReference type="ARBA" id="ARBA00023033"/>
    </source>
</evidence>
<organism evidence="4 5">
    <name type="scientific">Amycolatopsis pigmentata</name>
    <dbReference type="NCBI Taxonomy" id="450801"/>
    <lineage>
        <taxon>Bacteria</taxon>
        <taxon>Bacillati</taxon>
        <taxon>Actinomycetota</taxon>
        <taxon>Actinomycetes</taxon>
        <taxon>Pseudonocardiales</taxon>
        <taxon>Pseudonocardiaceae</taxon>
        <taxon>Amycolatopsis</taxon>
    </lineage>
</organism>
<accession>A0ABW5G4G3</accession>
<gene>
    <name evidence="4" type="ORF">ACFSXZ_38320</name>
</gene>
<keyword evidence="2" id="KW-0503">Monooxygenase</keyword>
<protein>
    <submittedName>
        <fullName evidence="4">LLM class flavin-dependent oxidoreductase</fullName>
        <ecNumber evidence="4">1.-.-.-</ecNumber>
    </submittedName>
</protein>
<keyword evidence="5" id="KW-1185">Reference proteome</keyword>
<dbReference type="Pfam" id="PF00296">
    <property type="entry name" value="Bac_luciferase"/>
    <property type="match status" value="1"/>
</dbReference>
<dbReference type="GO" id="GO:0016491">
    <property type="term" value="F:oxidoreductase activity"/>
    <property type="evidence" value="ECO:0007669"/>
    <property type="project" value="UniProtKB-KW"/>
</dbReference>
<evidence type="ECO:0000313" key="5">
    <source>
        <dbReference type="Proteomes" id="UP001597417"/>
    </source>
</evidence>
<name>A0ABW5G4G3_9PSEU</name>
<dbReference type="InterPro" id="IPR050766">
    <property type="entry name" value="Bact_Lucif_Oxidored"/>
</dbReference>
<evidence type="ECO:0000313" key="4">
    <source>
        <dbReference type="EMBL" id="MFD2422198.1"/>
    </source>
</evidence>
<dbReference type="EMBL" id="JBHUKR010000025">
    <property type="protein sequence ID" value="MFD2422198.1"/>
    <property type="molecule type" value="Genomic_DNA"/>
</dbReference>
<proteinExistence type="predicted"/>
<feature type="domain" description="Luciferase-like" evidence="3">
    <location>
        <begin position="1"/>
        <end position="304"/>
    </location>
</feature>